<proteinExistence type="inferred from homology"/>
<comment type="subcellular location">
    <subcellularLocation>
        <location evidence="5">Cell membrane</location>
        <topology evidence="5">Multi-pass membrane protein</topology>
    </subcellularLocation>
    <subcellularLocation>
        <location evidence="1">Endomembrane system</location>
        <topology evidence="1">Multi-pass membrane protein</topology>
    </subcellularLocation>
    <subcellularLocation>
        <location evidence="6">Membrane</location>
        <topology evidence="6">Multi-pass membrane protein</topology>
    </subcellularLocation>
</comment>
<dbReference type="EC" id="7.1.1.-" evidence="5"/>
<feature type="transmembrane region" description="Helical" evidence="5">
    <location>
        <begin position="206"/>
        <end position="230"/>
    </location>
</feature>
<evidence type="ECO:0000256" key="2">
    <source>
        <dbReference type="ARBA" id="ARBA00022692"/>
    </source>
</evidence>
<keyword evidence="5" id="KW-0813">Transport</keyword>
<keyword evidence="5" id="KW-1278">Translocase</keyword>
<dbReference type="GO" id="GO:0050136">
    <property type="term" value="F:NADH dehydrogenase (quinone) (non-electrogenic) activity"/>
    <property type="evidence" value="ECO:0007669"/>
    <property type="project" value="UniProtKB-UniRule"/>
</dbReference>
<dbReference type="HAMAP" id="MF_00445">
    <property type="entry name" value="NDH1_NuoN_1"/>
    <property type="match status" value="1"/>
</dbReference>
<dbReference type="Pfam" id="PF00361">
    <property type="entry name" value="Proton_antipo_M"/>
    <property type="match status" value="1"/>
</dbReference>
<keyword evidence="5" id="KW-0874">Quinone</keyword>
<gene>
    <name evidence="5 8" type="primary">nuoN</name>
    <name evidence="8" type="ORF">PUV54_01165</name>
</gene>
<feature type="transmembrane region" description="Helical" evidence="5">
    <location>
        <begin position="12"/>
        <end position="31"/>
    </location>
</feature>
<keyword evidence="2 5" id="KW-0812">Transmembrane</keyword>
<evidence type="ECO:0000259" key="7">
    <source>
        <dbReference type="Pfam" id="PF00361"/>
    </source>
</evidence>
<dbReference type="Proteomes" id="UP001214043">
    <property type="component" value="Chromosome"/>
</dbReference>
<keyword evidence="5" id="KW-0830">Ubiquinone</keyword>
<keyword evidence="8" id="KW-0560">Oxidoreductase</keyword>
<sequence>MELSLAQTLTFTYPELALAIGAMALLIYGVFRGDKAAGQVSLASVALLVFAGVLVIFSPGAQQNVSLFNGAFQIDAFAKFAKVLIYGAAAFAILMSDRYLAGEKLGRFEYPVLIVLAVLGMSLMVSATDLISLYMGIETQSLALYILASFNRDSRRSTEAGLKYFVLGALSSCLLLYGASLVYGFTGTTTFEGIASVAASTDQNTGLVIGLIFMISGLAFKVSAAPFHMWTPDVYEGAPTPVTAFFAAAPKLAGMALFARALTVSFPGVLTDWQPVIALIAVASMAVGAFSAIAQTNIKRLMAYSSIGHMGYALVGLAAGTTQGVSSVLIYMAIYIVMTIGTFAVILMMRRRGGMTENISDLSGLSRTNAPMALIMTVLLFSLAGVPPAAGFFGKWFVFLAAVDAGLIWLAVVGVIASAISAFYYLRIVWFMWFDEPAPAFERDAGPTLTVAAWGSALLMFPVLTVFIGPLIDIAGLAAASLF</sequence>
<accession>A0AAF0CBT5</accession>
<dbReference type="InterPro" id="IPR001750">
    <property type="entry name" value="ND/Mrp_TM"/>
</dbReference>
<dbReference type="GO" id="GO:0042773">
    <property type="term" value="P:ATP synthesis coupled electron transport"/>
    <property type="evidence" value="ECO:0007669"/>
    <property type="project" value="InterPro"/>
</dbReference>
<feature type="domain" description="NADH:quinone oxidoreductase/Mrp antiporter transmembrane" evidence="7">
    <location>
        <begin position="127"/>
        <end position="421"/>
    </location>
</feature>
<dbReference type="GO" id="GO:0008137">
    <property type="term" value="F:NADH dehydrogenase (ubiquinone) activity"/>
    <property type="evidence" value="ECO:0007669"/>
    <property type="project" value="InterPro"/>
</dbReference>
<dbReference type="NCBIfam" id="NF004440">
    <property type="entry name" value="PRK05777.1-3"/>
    <property type="match status" value="1"/>
</dbReference>
<feature type="transmembrane region" description="Helical" evidence="5">
    <location>
        <begin position="38"/>
        <end position="57"/>
    </location>
</feature>
<evidence type="ECO:0000313" key="8">
    <source>
        <dbReference type="EMBL" id="WDI31795.1"/>
    </source>
</evidence>
<dbReference type="PANTHER" id="PTHR22773">
    <property type="entry name" value="NADH DEHYDROGENASE"/>
    <property type="match status" value="1"/>
</dbReference>
<feature type="transmembrane region" description="Helical" evidence="5">
    <location>
        <begin position="447"/>
        <end position="472"/>
    </location>
</feature>
<dbReference type="NCBIfam" id="TIGR01770">
    <property type="entry name" value="NDH_I_N"/>
    <property type="match status" value="1"/>
</dbReference>
<evidence type="ECO:0000256" key="6">
    <source>
        <dbReference type="RuleBase" id="RU000320"/>
    </source>
</evidence>
<feature type="transmembrane region" description="Helical" evidence="5">
    <location>
        <begin position="370"/>
        <end position="390"/>
    </location>
</feature>
<feature type="transmembrane region" description="Helical" evidence="5">
    <location>
        <begin position="328"/>
        <end position="349"/>
    </location>
</feature>
<dbReference type="PRINTS" id="PR01434">
    <property type="entry name" value="NADHDHGNASE5"/>
</dbReference>
<feature type="transmembrane region" description="Helical" evidence="5">
    <location>
        <begin position="77"/>
        <end position="96"/>
    </location>
</feature>
<dbReference type="GO" id="GO:0012505">
    <property type="term" value="C:endomembrane system"/>
    <property type="evidence" value="ECO:0007669"/>
    <property type="project" value="UniProtKB-SubCell"/>
</dbReference>
<dbReference type="InterPro" id="IPR010096">
    <property type="entry name" value="NADH-Q_OxRdtase_suN/2"/>
</dbReference>
<dbReference type="RefSeq" id="WP_274493682.1">
    <property type="nucleotide sequence ID" value="NZ_CP118166.1"/>
</dbReference>
<comment type="subunit">
    <text evidence="5">NDH-1 is composed of 14 different subunits. Subunits NuoA, H, J, K, L, M, N constitute the membrane sector of the complex.</text>
</comment>
<evidence type="ECO:0000256" key="4">
    <source>
        <dbReference type="ARBA" id="ARBA00023136"/>
    </source>
</evidence>
<protein>
    <recommendedName>
        <fullName evidence="5">NADH-quinone oxidoreductase subunit N</fullName>
        <ecNumber evidence="5">7.1.1.-</ecNumber>
    </recommendedName>
    <alternativeName>
        <fullName evidence="5">NADH dehydrogenase I subunit N</fullName>
    </alternativeName>
    <alternativeName>
        <fullName evidence="5">NDH-1 subunit N</fullName>
    </alternativeName>
</protein>
<feature type="transmembrane region" description="Helical" evidence="5">
    <location>
        <begin position="162"/>
        <end position="186"/>
    </location>
</feature>
<keyword evidence="5" id="KW-1003">Cell membrane</keyword>
<evidence type="ECO:0000256" key="5">
    <source>
        <dbReference type="HAMAP-Rule" id="MF_00445"/>
    </source>
</evidence>
<dbReference type="EMBL" id="CP118166">
    <property type="protein sequence ID" value="WDI31795.1"/>
    <property type="molecule type" value="Genomic_DNA"/>
</dbReference>
<keyword evidence="3 5" id="KW-1133">Transmembrane helix</keyword>
<evidence type="ECO:0000256" key="1">
    <source>
        <dbReference type="ARBA" id="ARBA00004127"/>
    </source>
</evidence>
<feature type="transmembrane region" description="Helical" evidence="5">
    <location>
        <begin position="273"/>
        <end position="294"/>
    </location>
</feature>
<comment type="similarity">
    <text evidence="5">Belongs to the complex I subunit 2 family.</text>
</comment>
<organism evidence="8 9">
    <name type="scientific">Hyphococcus flavus</name>
    <dbReference type="NCBI Taxonomy" id="1866326"/>
    <lineage>
        <taxon>Bacteria</taxon>
        <taxon>Pseudomonadati</taxon>
        <taxon>Pseudomonadota</taxon>
        <taxon>Alphaproteobacteria</taxon>
        <taxon>Parvularculales</taxon>
        <taxon>Parvularculaceae</taxon>
        <taxon>Hyphococcus</taxon>
    </lineage>
</organism>
<feature type="transmembrane region" description="Helical" evidence="5">
    <location>
        <begin position="108"/>
        <end position="125"/>
    </location>
</feature>
<feature type="transmembrane region" description="Helical" evidence="5">
    <location>
        <begin position="131"/>
        <end position="150"/>
    </location>
</feature>
<dbReference type="GO" id="GO:0048038">
    <property type="term" value="F:quinone binding"/>
    <property type="evidence" value="ECO:0007669"/>
    <property type="project" value="UniProtKB-KW"/>
</dbReference>
<feature type="transmembrane region" description="Helical" evidence="5">
    <location>
        <begin position="396"/>
        <end position="426"/>
    </location>
</feature>
<evidence type="ECO:0000256" key="3">
    <source>
        <dbReference type="ARBA" id="ARBA00022989"/>
    </source>
</evidence>
<name>A0AAF0CBT5_9PROT</name>
<evidence type="ECO:0000313" key="9">
    <source>
        <dbReference type="Proteomes" id="UP001214043"/>
    </source>
</evidence>
<comment type="function">
    <text evidence="5">NDH-1 shuttles electrons from NADH, via FMN and iron-sulfur (Fe-S) centers, to quinones in the respiratory chain. The immediate electron acceptor for the enzyme in this species is believed to be ubiquinone. Couples the redox reaction to proton translocation (for every two electrons transferred, four hydrogen ions are translocated across the cytoplasmic membrane), and thus conserves the redox energy in a proton gradient.</text>
</comment>
<reference evidence="8" key="1">
    <citation type="submission" date="2023-02" db="EMBL/GenBank/DDBJ databases">
        <title>Genome sequence of Hyphococcus flavus.</title>
        <authorList>
            <person name="Rong J.-C."/>
            <person name="Zhao Q."/>
            <person name="Yi M."/>
            <person name="Wu J.-Y."/>
        </authorList>
    </citation>
    <scope>NUCLEOTIDE SEQUENCE</scope>
    <source>
        <strain evidence="8">MCCC 1K03223</strain>
    </source>
</reference>
<dbReference type="GO" id="GO:0005886">
    <property type="term" value="C:plasma membrane"/>
    <property type="evidence" value="ECO:0007669"/>
    <property type="project" value="UniProtKB-SubCell"/>
</dbReference>
<keyword evidence="5" id="KW-0520">NAD</keyword>
<keyword evidence="9" id="KW-1185">Reference proteome</keyword>
<feature type="transmembrane region" description="Helical" evidence="5">
    <location>
        <begin position="242"/>
        <end position="261"/>
    </location>
</feature>
<comment type="catalytic activity">
    <reaction evidence="5">
        <text>a quinone + NADH + 5 H(+)(in) = a quinol + NAD(+) + 4 H(+)(out)</text>
        <dbReference type="Rhea" id="RHEA:57888"/>
        <dbReference type="ChEBI" id="CHEBI:15378"/>
        <dbReference type="ChEBI" id="CHEBI:24646"/>
        <dbReference type="ChEBI" id="CHEBI:57540"/>
        <dbReference type="ChEBI" id="CHEBI:57945"/>
        <dbReference type="ChEBI" id="CHEBI:132124"/>
    </reaction>
</comment>
<keyword evidence="4 5" id="KW-0472">Membrane</keyword>
<dbReference type="AlphaFoldDB" id="A0AAF0CBT5"/>
<feature type="transmembrane region" description="Helical" evidence="5">
    <location>
        <begin position="301"/>
        <end position="322"/>
    </location>
</feature>
<dbReference type="KEGG" id="hfl:PUV54_01165"/>